<feature type="region of interest" description="Disordered" evidence="1">
    <location>
        <begin position="19"/>
        <end position="44"/>
    </location>
</feature>
<sequence length="99" mass="11210">MDAAFPADDPCYLRPHAHTRARTHTRARAVHRRAPNAAAKLSAERRTSVVSKKLHIARISQTPAILTIPWAASLMFPRKAELKECCPCLRTFLLLHHCY</sequence>
<protein>
    <submittedName>
        <fullName evidence="2">(African queen) hypothetical protein</fullName>
    </submittedName>
</protein>
<keyword evidence="3" id="KW-1185">Reference proteome</keyword>
<comment type="caution">
    <text evidence="2">The sequence shown here is derived from an EMBL/GenBank/DDBJ whole genome shotgun (WGS) entry which is preliminary data.</text>
</comment>
<dbReference type="EMBL" id="CAKASE010000048">
    <property type="protein sequence ID" value="CAG9562330.1"/>
    <property type="molecule type" value="Genomic_DNA"/>
</dbReference>
<organism evidence="2 3">
    <name type="scientific">Danaus chrysippus</name>
    <name type="common">African queen</name>
    <dbReference type="NCBI Taxonomy" id="151541"/>
    <lineage>
        <taxon>Eukaryota</taxon>
        <taxon>Metazoa</taxon>
        <taxon>Ecdysozoa</taxon>
        <taxon>Arthropoda</taxon>
        <taxon>Hexapoda</taxon>
        <taxon>Insecta</taxon>
        <taxon>Pterygota</taxon>
        <taxon>Neoptera</taxon>
        <taxon>Endopterygota</taxon>
        <taxon>Lepidoptera</taxon>
        <taxon>Glossata</taxon>
        <taxon>Ditrysia</taxon>
        <taxon>Papilionoidea</taxon>
        <taxon>Nymphalidae</taxon>
        <taxon>Danainae</taxon>
        <taxon>Danaini</taxon>
        <taxon>Danaina</taxon>
        <taxon>Danaus</taxon>
        <taxon>Anosia</taxon>
    </lineage>
</organism>
<accession>A0A8J2W0G0</accession>
<dbReference type="AlphaFoldDB" id="A0A8J2W0G0"/>
<name>A0A8J2W0G0_9NEOP</name>
<dbReference type="Proteomes" id="UP000789524">
    <property type="component" value="Unassembled WGS sequence"/>
</dbReference>
<evidence type="ECO:0000256" key="1">
    <source>
        <dbReference type="SAM" id="MobiDB-lite"/>
    </source>
</evidence>
<gene>
    <name evidence="2" type="ORF">DCHRY22_LOCUS3680</name>
</gene>
<evidence type="ECO:0000313" key="3">
    <source>
        <dbReference type="Proteomes" id="UP000789524"/>
    </source>
</evidence>
<feature type="compositionally biased region" description="Basic residues" evidence="1">
    <location>
        <begin position="19"/>
        <end position="34"/>
    </location>
</feature>
<reference evidence="2" key="1">
    <citation type="submission" date="2021-09" db="EMBL/GenBank/DDBJ databases">
        <authorList>
            <person name="Martin H S."/>
        </authorList>
    </citation>
    <scope>NUCLEOTIDE SEQUENCE</scope>
</reference>
<evidence type="ECO:0000313" key="2">
    <source>
        <dbReference type="EMBL" id="CAG9562330.1"/>
    </source>
</evidence>
<proteinExistence type="predicted"/>